<evidence type="ECO:0000259" key="5">
    <source>
        <dbReference type="Pfam" id="PF02441"/>
    </source>
</evidence>
<dbReference type="GO" id="GO:0015941">
    <property type="term" value="P:pantothenate catabolic process"/>
    <property type="evidence" value="ECO:0007669"/>
    <property type="project" value="InterPro"/>
</dbReference>
<dbReference type="Pfam" id="PF04127">
    <property type="entry name" value="DFP"/>
    <property type="match status" value="1"/>
</dbReference>
<keyword evidence="3" id="KW-0479">Metal-binding</keyword>
<dbReference type="InterPro" id="IPR036551">
    <property type="entry name" value="Flavin_trans-like"/>
</dbReference>
<keyword evidence="3 4" id="KW-0436">Ligase</keyword>
<feature type="binding site" evidence="3">
    <location>
        <begin position="312"/>
        <end position="315"/>
    </location>
    <ligand>
        <name>CTP</name>
        <dbReference type="ChEBI" id="CHEBI:37563"/>
    </ligand>
</feature>
<dbReference type="GO" id="GO:0004632">
    <property type="term" value="F:phosphopantothenate--cysteine ligase activity"/>
    <property type="evidence" value="ECO:0007669"/>
    <property type="project" value="UniProtKB-UniRule"/>
</dbReference>
<dbReference type="RefSeq" id="WP_075361328.1">
    <property type="nucleotide sequence ID" value="NZ_MPDM01000003.1"/>
</dbReference>
<dbReference type="HAMAP" id="MF_02225">
    <property type="entry name" value="CoaBC"/>
    <property type="match status" value="1"/>
</dbReference>
<dbReference type="InterPro" id="IPR003382">
    <property type="entry name" value="Flavoprotein"/>
</dbReference>
<dbReference type="STRING" id="156892.BM477_03665"/>
<keyword evidence="3" id="KW-0511">Multifunctional enzyme</keyword>
<dbReference type="InterPro" id="IPR035929">
    <property type="entry name" value="CoaB-like_sf"/>
</dbReference>
<feature type="region of interest" description="Phosphopantothenate--cysteine ligase" evidence="3">
    <location>
        <begin position="197"/>
        <end position="413"/>
    </location>
</feature>
<feature type="binding site" evidence="3">
    <location>
        <position position="348"/>
    </location>
    <ligand>
        <name>CTP</name>
        <dbReference type="ChEBI" id="CHEBI:37563"/>
    </ligand>
</feature>
<evidence type="ECO:0000259" key="6">
    <source>
        <dbReference type="Pfam" id="PF04127"/>
    </source>
</evidence>
<dbReference type="UniPathway" id="UPA00241">
    <property type="reaction ID" value="UER00353"/>
</dbReference>
<dbReference type="OrthoDB" id="9802554at2"/>
<dbReference type="AlphaFoldDB" id="A0A1Q5PRA0"/>
<comment type="similarity">
    <text evidence="3 4">In the N-terminal section; belongs to the HFCD (homo-oligomeric flavin containing Cys decarboxylase) superfamily.</text>
</comment>
<dbReference type="Gene3D" id="3.40.50.1950">
    <property type="entry name" value="Flavin prenyltransferase-like"/>
    <property type="match status" value="1"/>
</dbReference>
<comment type="caution">
    <text evidence="7">The sequence shown here is derived from an EMBL/GenBank/DDBJ whole genome shotgun (WGS) entry which is preliminary data.</text>
</comment>
<gene>
    <name evidence="3" type="primary">coaBC</name>
    <name evidence="7" type="ORF">BM477_03665</name>
</gene>
<comment type="pathway">
    <text evidence="3 4">Cofactor biosynthesis; coenzyme A biosynthesis; CoA from (R)-pantothenate: step 3/5.</text>
</comment>
<dbReference type="NCBIfam" id="TIGR00521">
    <property type="entry name" value="coaBC_dfp"/>
    <property type="match status" value="1"/>
</dbReference>
<comment type="function">
    <text evidence="3">Catalyzes two sequential steps in the biosynthesis of coenzyme A. In the first step cysteine is conjugated to 4'-phosphopantothenate to form 4-phosphopantothenoylcysteine. In the second step the latter compound is decarboxylated to form 4'-phosphopantotheine.</text>
</comment>
<comment type="catalytic activity">
    <reaction evidence="3 4">
        <text>(R)-4'-phosphopantothenate + L-cysteine + CTP = N-[(R)-4-phosphopantothenoyl]-L-cysteine + CMP + diphosphate + H(+)</text>
        <dbReference type="Rhea" id="RHEA:19397"/>
        <dbReference type="ChEBI" id="CHEBI:10986"/>
        <dbReference type="ChEBI" id="CHEBI:15378"/>
        <dbReference type="ChEBI" id="CHEBI:33019"/>
        <dbReference type="ChEBI" id="CHEBI:35235"/>
        <dbReference type="ChEBI" id="CHEBI:37563"/>
        <dbReference type="ChEBI" id="CHEBI:59458"/>
        <dbReference type="ChEBI" id="CHEBI:60377"/>
        <dbReference type="EC" id="6.3.2.5"/>
    </reaction>
</comment>
<proteinExistence type="inferred from homology"/>
<organism evidence="7 8">
    <name type="scientific">Boudabousia marimammalium</name>
    <dbReference type="NCBI Taxonomy" id="156892"/>
    <lineage>
        <taxon>Bacteria</taxon>
        <taxon>Bacillati</taxon>
        <taxon>Actinomycetota</taxon>
        <taxon>Actinomycetes</taxon>
        <taxon>Actinomycetales</taxon>
        <taxon>Actinomycetaceae</taxon>
        <taxon>Boudabousia</taxon>
    </lineage>
</organism>
<dbReference type="GO" id="GO:0015937">
    <property type="term" value="P:coenzyme A biosynthetic process"/>
    <property type="evidence" value="ECO:0007669"/>
    <property type="project" value="UniProtKB-UniRule"/>
</dbReference>
<evidence type="ECO:0000256" key="4">
    <source>
        <dbReference type="RuleBase" id="RU364078"/>
    </source>
</evidence>
<comment type="catalytic activity">
    <reaction evidence="3 4">
        <text>N-[(R)-4-phosphopantothenoyl]-L-cysteine + H(+) = (R)-4'-phosphopantetheine + CO2</text>
        <dbReference type="Rhea" id="RHEA:16793"/>
        <dbReference type="ChEBI" id="CHEBI:15378"/>
        <dbReference type="ChEBI" id="CHEBI:16526"/>
        <dbReference type="ChEBI" id="CHEBI:59458"/>
        <dbReference type="ChEBI" id="CHEBI:61723"/>
        <dbReference type="EC" id="4.1.1.36"/>
    </reaction>
</comment>
<dbReference type="Proteomes" id="UP000186465">
    <property type="component" value="Unassembled WGS sequence"/>
</dbReference>
<comment type="function">
    <text evidence="4">Catalyzes two steps in the biosynthesis of coenzyme A. In the first step cysteine is conjugated to 4'-phosphopantothenate to form 4-phosphopantothenoylcysteine, in the latter compound is decarboxylated to form 4'-phosphopantotheine.</text>
</comment>
<comment type="similarity">
    <text evidence="3 4">In the C-terminal section; belongs to the PPC synthetase family.</text>
</comment>
<feature type="domain" description="Flavoprotein" evidence="5">
    <location>
        <begin position="5"/>
        <end position="174"/>
    </location>
</feature>
<keyword evidence="2 3" id="KW-0456">Lyase</keyword>
<dbReference type="SUPFAM" id="SSF102645">
    <property type="entry name" value="CoaB-like"/>
    <property type="match status" value="1"/>
</dbReference>
<feature type="binding site" evidence="3">
    <location>
        <position position="295"/>
    </location>
    <ligand>
        <name>CTP</name>
        <dbReference type="ChEBI" id="CHEBI:37563"/>
    </ligand>
</feature>
<dbReference type="EC" id="6.3.2.5" evidence="3"/>
<dbReference type="EC" id="4.1.1.36" evidence="3"/>
<evidence type="ECO:0000313" key="7">
    <source>
        <dbReference type="EMBL" id="OKL50002.1"/>
    </source>
</evidence>
<comment type="pathway">
    <text evidence="3 4">Cofactor biosynthesis; coenzyme A biosynthesis; CoA from (R)-pantothenate: step 2/5.</text>
</comment>
<protein>
    <recommendedName>
        <fullName evidence="3">Coenzyme A biosynthesis bifunctional protein CoaBC</fullName>
    </recommendedName>
    <alternativeName>
        <fullName evidence="3">DNA/pantothenate metabolism flavoprotein</fullName>
    </alternativeName>
    <alternativeName>
        <fullName evidence="3">Phosphopantothenoylcysteine synthetase/decarboxylase</fullName>
        <shortName evidence="3">PPCS-PPCDC</shortName>
    </alternativeName>
    <domain>
        <recommendedName>
            <fullName evidence="3">Phosphopantothenoylcysteine decarboxylase</fullName>
            <shortName evidence="3">PPC decarboxylase</shortName>
            <shortName evidence="3">PPC-DC</shortName>
            <ecNumber evidence="3">4.1.1.36</ecNumber>
        </recommendedName>
        <alternativeName>
            <fullName evidence="3">CoaC</fullName>
        </alternativeName>
    </domain>
    <domain>
        <recommendedName>
            <fullName evidence="3">Phosphopantothenate--cysteine ligase</fullName>
            <ecNumber evidence="3">6.3.2.5</ecNumber>
        </recommendedName>
        <alternativeName>
            <fullName evidence="3">CoaB</fullName>
        </alternativeName>
        <alternativeName>
            <fullName evidence="3">Phosphopantothenoylcysteine synthetase</fullName>
            <shortName evidence="3">PPC synthetase</shortName>
            <shortName evidence="3">PPC-S</shortName>
        </alternativeName>
    </domain>
</protein>
<comment type="caution">
    <text evidence="3">Lacks conserved residue(s) required for the propagation of feature annotation.</text>
</comment>
<keyword evidence="3" id="KW-0460">Magnesium</keyword>
<dbReference type="EMBL" id="MPDM01000003">
    <property type="protein sequence ID" value="OKL50002.1"/>
    <property type="molecule type" value="Genomic_DNA"/>
</dbReference>
<dbReference type="PANTHER" id="PTHR14359:SF6">
    <property type="entry name" value="PHOSPHOPANTOTHENOYLCYSTEINE DECARBOXYLASE"/>
    <property type="match status" value="1"/>
</dbReference>
<dbReference type="InterPro" id="IPR007085">
    <property type="entry name" value="DNA/pantothenate-metab_flavo_C"/>
</dbReference>
<keyword evidence="8" id="KW-1185">Reference proteome</keyword>
<dbReference type="Pfam" id="PF02441">
    <property type="entry name" value="Flavoprotein"/>
    <property type="match status" value="1"/>
</dbReference>
<name>A0A1Q5PRA0_9ACTO</name>
<feature type="binding site" evidence="3">
    <location>
        <position position="331"/>
    </location>
    <ligand>
        <name>CTP</name>
        <dbReference type="ChEBI" id="CHEBI:37563"/>
    </ligand>
</feature>
<dbReference type="GO" id="GO:0046872">
    <property type="term" value="F:metal ion binding"/>
    <property type="evidence" value="ECO:0007669"/>
    <property type="project" value="UniProtKB-KW"/>
</dbReference>
<reference evidence="8" key="1">
    <citation type="submission" date="2016-11" db="EMBL/GenBank/DDBJ databases">
        <title>Actinomyces gypaetusis sp. nov. isolated from Gypaetus barbatus in Qinghai Tibet Plateau China.</title>
        <authorList>
            <person name="Meng X."/>
        </authorList>
    </citation>
    <scope>NUCLEOTIDE SEQUENCE [LARGE SCALE GENOMIC DNA]</scope>
    <source>
        <strain evidence="8">DSM 15383</strain>
    </source>
</reference>
<accession>A0A1Q5PRA0</accession>
<dbReference type="GO" id="GO:0004633">
    <property type="term" value="F:phosphopantothenoylcysteine decarboxylase activity"/>
    <property type="evidence" value="ECO:0007669"/>
    <property type="project" value="UniProtKB-UniRule"/>
</dbReference>
<dbReference type="GO" id="GO:0071513">
    <property type="term" value="C:phosphopantothenoylcysteine decarboxylase complex"/>
    <property type="evidence" value="ECO:0007669"/>
    <property type="project" value="TreeGrafter"/>
</dbReference>
<evidence type="ECO:0000256" key="3">
    <source>
        <dbReference type="HAMAP-Rule" id="MF_02225"/>
    </source>
</evidence>
<dbReference type="SUPFAM" id="SSF52507">
    <property type="entry name" value="Homo-oligomeric flavin-containing Cys decarboxylases, HFCD"/>
    <property type="match status" value="1"/>
</dbReference>
<sequence length="413" mass="43456">MSEGHILVGVTGGIAAYKAVHVVRQLIGAGYQVRVVPTENALRMVGAATWEAVTGYPVVTDPFVGADEVLHVKLGSEAIGALIVPATANFVAKYAAGIADDMLTTTLLTCTCPVMVTPAMHHQMWDAPSTQHNISLLRSREVHIMEPAVGALTSGDAGRGRLPEPTEIVQEFLAVLSRTKTGSTTVDSSLPLSGQHVVVTLGGTKEPIDPVRYIGNRSSGRQGMAIATQALAAGARVTVIAAHHEVSAPAGVTVVSAPTALKMQAAIAQVWDDLDVLVMAAAVADYRPAEYHGEKLKKASGKLNRIELVENPDVLAHFGHLERGSRFLVGFAAETLTGEDAKEAAQAKIFAKRVDLLALNLVGESTGFGDVPNSLIMMDSAGEIVAQFAGTKIEVAQALINQIVLARESREES</sequence>
<feature type="binding site" evidence="3">
    <location>
        <position position="285"/>
    </location>
    <ligand>
        <name>CTP</name>
        <dbReference type="ChEBI" id="CHEBI:37563"/>
    </ligand>
</feature>
<keyword evidence="3 4" id="KW-0288">FMN</keyword>
<evidence type="ECO:0000256" key="2">
    <source>
        <dbReference type="ARBA" id="ARBA00023239"/>
    </source>
</evidence>
<feature type="region of interest" description="Phosphopantothenoylcysteine decarboxylase" evidence="3">
    <location>
        <begin position="1"/>
        <end position="196"/>
    </location>
</feature>
<evidence type="ECO:0000256" key="1">
    <source>
        <dbReference type="ARBA" id="ARBA00022793"/>
    </source>
</evidence>
<comment type="cofactor">
    <cofactor evidence="3">
        <name>FMN</name>
        <dbReference type="ChEBI" id="CHEBI:58210"/>
    </cofactor>
    <text evidence="3">Binds 1 FMN per subunit.</text>
</comment>
<keyword evidence="3 4" id="KW-0285">Flavoprotein</keyword>
<dbReference type="InterPro" id="IPR005252">
    <property type="entry name" value="CoaBC"/>
</dbReference>
<dbReference type="GO" id="GO:0010181">
    <property type="term" value="F:FMN binding"/>
    <property type="evidence" value="ECO:0007669"/>
    <property type="project" value="UniProtKB-UniRule"/>
</dbReference>
<feature type="domain" description="DNA/pantothenate metabolism flavoprotein C-terminal" evidence="6">
    <location>
        <begin position="192"/>
        <end position="404"/>
    </location>
</feature>
<comment type="cofactor">
    <cofactor evidence="3">
        <name>Mg(2+)</name>
        <dbReference type="ChEBI" id="CHEBI:18420"/>
    </cofactor>
</comment>
<evidence type="ECO:0000313" key="8">
    <source>
        <dbReference type="Proteomes" id="UP000186465"/>
    </source>
</evidence>
<dbReference type="PANTHER" id="PTHR14359">
    <property type="entry name" value="HOMO-OLIGOMERIC FLAVIN CONTAINING CYS DECARBOXYLASE FAMILY"/>
    <property type="match status" value="1"/>
</dbReference>
<feature type="binding site" evidence="3">
    <location>
        <position position="352"/>
    </location>
    <ligand>
        <name>CTP</name>
        <dbReference type="ChEBI" id="CHEBI:37563"/>
    </ligand>
</feature>
<dbReference type="Gene3D" id="3.40.50.10300">
    <property type="entry name" value="CoaB-like"/>
    <property type="match status" value="1"/>
</dbReference>
<keyword evidence="1 3" id="KW-0210">Decarboxylase</keyword>